<name>A0AAW1KFG5_POPJA</name>
<evidence type="ECO:0000313" key="1">
    <source>
        <dbReference type="EMBL" id="KAK9717016.1"/>
    </source>
</evidence>
<protein>
    <submittedName>
        <fullName evidence="1">Uncharacterized protein</fullName>
    </submittedName>
</protein>
<dbReference type="EMBL" id="JASPKY010000248">
    <property type="protein sequence ID" value="KAK9717016.1"/>
    <property type="molecule type" value="Genomic_DNA"/>
</dbReference>
<proteinExistence type="predicted"/>
<evidence type="ECO:0000313" key="2">
    <source>
        <dbReference type="Proteomes" id="UP001458880"/>
    </source>
</evidence>
<accession>A0AAW1KFG5</accession>
<comment type="caution">
    <text evidence="1">The sequence shown here is derived from an EMBL/GenBank/DDBJ whole genome shotgun (WGS) entry which is preliminary data.</text>
</comment>
<keyword evidence="2" id="KW-1185">Reference proteome</keyword>
<dbReference type="AlphaFoldDB" id="A0AAW1KFG5"/>
<gene>
    <name evidence="1" type="ORF">QE152_g24405</name>
</gene>
<organism evidence="1 2">
    <name type="scientific">Popillia japonica</name>
    <name type="common">Japanese beetle</name>
    <dbReference type="NCBI Taxonomy" id="7064"/>
    <lineage>
        <taxon>Eukaryota</taxon>
        <taxon>Metazoa</taxon>
        <taxon>Ecdysozoa</taxon>
        <taxon>Arthropoda</taxon>
        <taxon>Hexapoda</taxon>
        <taxon>Insecta</taxon>
        <taxon>Pterygota</taxon>
        <taxon>Neoptera</taxon>
        <taxon>Endopterygota</taxon>
        <taxon>Coleoptera</taxon>
        <taxon>Polyphaga</taxon>
        <taxon>Scarabaeiformia</taxon>
        <taxon>Scarabaeidae</taxon>
        <taxon>Rutelinae</taxon>
        <taxon>Popillia</taxon>
    </lineage>
</organism>
<dbReference type="Proteomes" id="UP001458880">
    <property type="component" value="Unassembled WGS sequence"/>
</dbReference>
<sequence>MITFKYFAKFGSILKKTKIEKIESFANLESCDGKDDYFQILCKIWKYFKENKATDQYTTEENKNENSTILNWKDIPIVTYPELLLDYSATAHQKNTNGILSDGILSDSLIQEKEVE</sequence>
<reference evidence="1 2" key="1">
    <citation type="journal article" date="2024" name="BMC Genomics">
        <title>De novo assembly and annotation of Popillia japonica's genome with initial clues to its potential as an invasive pest.</title>
        <authorList>
            <person name="Cucini C."/>
            <person name="Boschi S."/>
            <person name="Funari R."/>
            <person name="Cardaioli E."/>
            <person name="Iannotti N."/>
            <person name="Marturano G."/>
            <person name="Paoli F."/>
            <person name="Bruttini M."/>
            <person name="Carapelli A."/>
            <person name="Frati F."/>
            <person name="Nardi F."/>
        </authorList>
    </citation>
    <scope>NUCLEOTIDE SEQUENCE [LARGE SCALE GENOMIC DNA]</scope>
    <source>
        <strain evidence="1">DMR45628</strain>
    </source>
</reference>